<organism evidence="2">
    <name type="scientific">Proteinivorax hydrogeniformans</name>
    <dbReference type="NCBI Taxonomy" id="1826727"/>
    <lineage>
        <taxon>Bacteria</taxon>
        <taxon>Bacillati</taxon>
        <taxon>Bacillota</taxon>
        <taxon>Clostridia</taxon>
        <taxon>Eubacteriales</taxon>
        <taxon>Proteinivoracaceae</taxon>
        <taxon>Proteinivorax</taxon>
    </lineage>
</organism>
<protein>
    <submittedName>
        <fullName evidence="2">Uncharacterized protein</fullName>
    </submittedName>
</protein>
<name>A0AAU8HV23_9FIRM</name>
<dbReference type="EMBL" id="CP159485">
    <property type="protein sequence ID" value="XCI29216.1"/>
    <property type="molecule type" value="Genomic_DNA"/>
</dbReference>
<accession>A0AAU8HV23</accession>
<keyword evidence="1" id="KW-0812">Transmembrane</keyword>
<proteinExistence type="predicted"/>
<evidence type="ECO:0000313" key="2">
    <source>
        <dbReference type="EMBL" id="XCI29216.1"/>
    </source>
</evidence>
<sequence>MLKRLILWVMAAILLFFIVAELVLPLIIERSVASKIEEYDHSYKKIDITSPRPYMFSLLRSNFKGTITLRNVSLKGFEFDLVKMNFNTGLLSHFTGDFEASISHKQLEDMLKQEFGHDIKAELTQGEMKIYLEQQVMFTELSLALQGNLEVKDGRLKYNIHEINSNIGKITGSFANEILNSLPLYYPLPSDEDLSIDDVKIIDNFIIISGELK</sequence>
<reference evidence="2" key="2">
    <citation type="submission" date="2024-06" db="EMBL/GenBank/DDBJ databases">
        <authorList>
            <person name="Petrova K.O."/>
            <person name="Toshchakov S.V."/>
            <person name="Boltjanskaja Y.V."/>
            <person name="Kevbrin V.V."/>
        </authorList>
    </citation>
    <scope>NUCLEOTIDE SEQUENCE</scope>
    <source>
        <strain evidence="2">Z-710</strain>
    </source>
</reference>
<keyword evidence="1" id="KW-1133">Transmembrane helix</keyword>
<dbReference type="AlphaFoldDB" id="A0AAU8HV23"/>
<gene>
    <name evidence="2" type="ORF">PRVXH_000527</name>
</gene>
<keyword evidence="1" id="KW-0472">Membrane</keyword>
<evidence type="ECO:0000256" key="1">
    <source>
        <dbReference type="SAM" id="Phobius"/>
    </source>
</evidence>
<feature type="transmembrane region" description="Helical" evidence="1">
    <location>
        <begin position="6"/>
        <end position="28"/>
    </location>
</feature>
<dbReference type="RefSeq" id="WP_353893764.1">
    <property type="nucleotide sequence ID" value="NZ_CP159485.1"/>
</dbReference>
<reference evidence="2" key="1">
    <citation type="journal article" date="2018" name="Antonie Van Leeuwenhoek">
        <title>Proteinivorax hydrogeniformans sp. nov., an anaerobic, haloalkaliphilic bacterium fermenting proteinaceous compounds with high hydrogen production.</title>
        <authorList>
            <person name="Boltyanskaya Y."/>
            <person name="Detkova E."/>
            <person name="Pimenov N."/>
            <person name="Kevbrin V."/>
        </authorList>
    </citation>
    <scope>NUCLEOTIDE SEQUENCE</scope>
    <source>
        <strain evidence="2">Z-710</strain>
    </source>
</reference>